<sequence>MPFKRKGPVLEVPSSAGKPVRVGRSSKIPPSPTTSPGRPKRESVGVPNYAPMPMRSPNGSQSKNVNASTAAITTAKPRPRGRPPKVATNAPASEPVTAAAHVPAPTKVGRGRPKKINVTAAEPLKTSSAKRKRNETTKELAAEQPPAKKRGRPPGSLTATPSAPTKPRKQRAVKVQDTQTTKPKTTATKTKTAAAKPVRKRGRPVGSSSAQKPVAKDETTKALPKTSKTAKSRTAKNETLGNAPEGEGALIEEHENNEGTQYWLMKAEPDTRIIKGVDVSFGIDKLAAAREPEPWDGVRNAVARNNMRAMRVGDLAFFYHSNCDVPGIVGAMRIVHEHSVDESAFDPNHPYFDERSKRDKPTWDCVKVEFVKKFENPVTLKALKADPKLANMQISQKAYSRLSVQAVTPAQWQYVLKMAGEPEDVGIVPATDGYEADTNGETDKEAVEDSVGIDDVDAAKMAAYGSPMDPIEDDENDAAAAQINADVQPNVNGMVNATTNGATIAKDKDDEETADKA</sequence>
<protein>
    <submittedName>
        <fullName evidence="1">Uncharacterized protein</fullName>
    </submittedName>
</protein>
<keyword evidence="2" id="KW-1185">Reference proteome</keyword>
<dbReference type="EMBL" id="JAPDRQ010000371">
    <property type="protein sequence ID" value="KAJ9650200.1"/>
    <property type="molecule type" value="Genomic_DNA"/>
</dbReference>
<proteinExistence type="predicted"/>
<accession>A0ACC2ZRH9</accession>
<reference evidence="1" key="1">
    <citation type="submission" date="2022-10" db="EMBL/GenBank/DDBJ databases">
        <title>Culturing micro-colonial fungi from biological soil crusts in the Mojave desert and describing Neophaeococcomyces mojavensis, and introducing the new genera and species Taxawa tesnikishii.</title>
        <authorList>
            <person name="Kurbessoian T."/>
            <person name="Stajich J.E."/>
        </authorList>
    </citation>
    <scope>NUCLEOTIDE SEQUENCE</scope>
    <source>
        <strain evidence="1">JES_112</strain>
    </source>
</reference>
<evidence type="ECO:0000313" key="1">
    <source>
        <dbReference type="EMBL" id="KAJ9650200.1"/>
    </source>
</evidence>
<name>A0ACC2ZRH9_9EURO</name>
<evidence type="ECO:0000313" key="2">
    <source>
        <dbReference type="Proteomes" id="UP001172386"/>
    </source>
</evidence>
<gene>
    <name evidence="1" type="ORF">H2198_010486</name>
</gene>
<organism evidence="1 2">
    <name type="scientific">Neophaeococcomyces mojaviensis</name>
    <dbReference type="NCBI Taxonomy" id="3383035"/>
    <lineage>
        <taxon>Eukaryota</taxon>
        <taxon>Fungi</taxon>
        <taxon>Dikarya</taxon>
        <taxon>Ascomycota</taxon>
        <taxon>Pezizomycotina</taxon>
        <taxon>Eurotiomycetes</taxon>
        <taxon>Chaetothyriomycetidae</taxon>
        <taxon>Chaetothyriales</taxon>
        <taxon>Chaetothyriales incertae sedis</taxon>
        <taxon>Neophaeococcomyces</taxon>
    </lineage>
</organism>
<dbReference type="Proteomes" id="UP001172386">
    <property type="component" value="Unassembled WGS sequence"/>
</dbReference>
<comment type="caution">
    <text evidence="1">The sequence shown here is derived from an EMBL/GenBank/DDBJ whole genome shotgun (WGS) entry which is preliminary data.</text>
</comment>